<reference evidence="1" key="2">
    <citation type="journal article" date="2015" name="Data Brief">
        <title>Shoot transcriptome of the giant reed, Arundo donax.</title>
        <authorList>
            <person name="Barrero R.A."/>
            <person name="Guerrero F.D."/>
            <person name="Moolhuijzen P."/>
            <person name="Goolsby J.A."/>
            <person name="Tidwell J."/>
            <person name="Bellgard S.E."/>
            <person name="Bellgard M.I."/>
        </authorList>
    </citation>
    <scope>NUCLEOTIDE SEQUENCE</scope>
    <source>
        <tissue evidence="1">Shoot tissue taken approximately 20 cm above the soil surface</tissue>
    </source>
</reference>
<dbReference type="AlphaFoldDB" id="A0A0A9AC12"/>
<dbReference type="EMBL" id="GBRH01249279">
    <property type="protein sequence ID" value="JAD48616.1"/>
    <property type="molecule type" value="Transcribed_RNA"/>
</dbReference>
<organism evidence="1">
    <name type="scientific">Arundo donax</name>
    <name type="common">Giant reed</name>
    <name type="synonym">Donax arundinaceus</name>
    <dbReference type="NCBI Taxonomy" id="35708"/>
    <lineage>
        <taxon>Eukaryota</taxon>
        <taxon>Viridiplantae</taxon>
        <taxon>Streptophyta</taxon>
        <taxon>Embryophyta</taxon>
        <taxon>Tracheophyta</taxon>
        <taxon>Spermatophyta</taxon>
        <taxon>Magnoliopsida</taxon>
        <taxon>Liliopsida</taxon>
        <taxon>Poales</taxon>
        <taxon>Poaceae</taxon>
        <taxon>PACMAD clade</taxon>
        <taxon>Arundinoideae</taxon>
        <taxon>Arundineae</taxon>
        <taxon>Arundo</taxon>
    </lineage>
</organism>
<evidence type="ECO:0000313" key="1">
    <source>
        <dbReference type="EMBL" id="JAD48616.1"/>
    </source>
</evidence>
<name>A0A0A9AC12_ARUDO</name>
<proteinExistence type="predicted"/>
<accession>A0A0A9AC12</accession>
<reference evidence="1" key="1">
    <citation type="submission" date="2014-09" db="EMBL/GenBank/DDBJ databases">
        <authorList>
            <person name="Magalhaes I.L.F."/>
            <person name="Oliveira U."/>
            <person name="Santos F.R."/>
            <person name="Vidigal T.H.D.A."/>
            <person name="Brescovit A.D."/>
            <person name="Santos A.J."/>
        </authorList>
    </citation>
    <scope>NUCLEOTIDE SEQUENCE</scope>
    <source>
        <tissue evidence="1">Shoot tissue taken approximately 20 cm above the soil surface</tissue>
    </source>
</reference>
<protein>
    <submittedName>
        <fullName evidence="1">Uncharacterized protein</fullName>
    </submittedName>
</protein>
<sequence length="17" mass="2036">MRLLSSSSAIVLRHRFY</sequence>